<organism evidence="1 2">
    <name type="scientific">Leptotrichia wadei</name>
    <dbReference type="NCBI Taxonomy" id="157687"/>
    <lineage>
        <taxon>Bacteria</taxon>
        <taxon>Fusobacteriati</taxon>
        <taxon>Fusobacteriota</taxon>
        <taxon>Fusobacteriia</taxon>
        <taxon>Fusobacteriales</taxon>
        <taxon>Leptotrichiaceae</taxon>
        <taxon>Leptotrichia</taxon>
    </lineage>
</organism>
<name>A0A510KJA8_9FUSO</name>
<gene>
    <name evidence="1" type="ORF">JMUB3934_2033</name>
</gene>
<evidence type="ECO:0000313" key="1">
    <source>
        <dbReference type="EMBL" id="BBM50721.1"/>
    </source>
</evidence>
<evidence type="ECO:0000313" key="2">
    <source>
        <dbReference type="Proteomes" id="UP000321501"/>
    </source>
</evidence>
<dbReference type="RefSeq" id="WP_146964853.1">
    <property type="nucleotide sequence ID" value="NZ_AP019835.1"/>
</dbReference>
<dbReference type="AlphaFoldDB" id="A0A510KJA8"/>
<dbReference type="EMBL" id="AP019835">
    <property type="protein sequence ID" value="BBM50721.1"/>
    <property type="molecule type" value="Genomic_DNA"/>
</dbReference>
<reference evidence="1 2" key="1">
    <citation type="submission" date="2019-07" db="EMBL/GenBank/DDBJ databases">
        <title>Complete Genome Sequence of Leptotrichia wadei Strain JMUB3934.</title>
        <authorList>
            <person name="Watanabe S."/>
            <person name="Cui L."/>
        </authorList>
    </citation>
    <scope>NUCLEOTIDE SEQUENCE [LARGE SCALE GENOMIC DNA]</scope>
    <source>
        <strain evidence="1 2">JMUB3934</strain>
    </source>
</reference>
<proteinExistence type="predicted"/>
<sequence>MTIQEKIKKTGEGKYKIKFSTIKRYSIEFGRTVTDYCFVEYKNNTFITETPYILLKKLGDNFSRDGSGAGYCSVIVSCERYFRENEYESQNSHTQEFELVVGINQGYNHNNDSSINIYELYQEVAEKIYKEDGTYISATITESKVIYSASWGCPASGEVVYSIKGTRNPQFVENFEKYKKATEQVAKILASELKQTTFTLTWRDLELNYFKKNRTEIKY</sequence>
<dbReference type="Proteomes" id="UP000321501">
    <property type="component" value="Chromosome"/>
</dbReference>
<accession>A0A510KJA8</accession>
<protein>
    <submittedName>
        <fullName evidence="1">Uncharacterized protein</fullName>
    </submittedName>
</protein>